<dbReference type="PANTHER" id="PTHR14911">
    <property type="entry name" value="THUMP DOMAIN-CONTAINING"/>
    <property type="match status" value="1"/>
</dbReference>
<dbReference type="GO" id="GO:0043527">
    <property type="term" value="C:tRNA methyltransferase complex"/>
    <property type="evidence" value="ECO:0007669"/>
    <property type="project" value="UniProtKB-ARBA"/>
</dbReference>
<proteinExistence type="predicted"/>
<dbReference type="PANTHER" id="PTHR14911:SF13">
    <property type="entry name" value="TRNA (GUANINE(6)-N2)-METHYLTRANSFERASE THUMP3"/>
    <property type="match status" value="1"/>
</dbReference>
<dbReference type="GO" id="GO:0016423">
    <property type="term" value="F:tRNA (guanine) methyltransferase activity"/>
    <property type="evidence" value="ECO:0000318"/>
    <property type="project" value="GO_Central"/>
</dbReference>
<dbReference type="InterPro" id="IPR002052">
    <property type="entry name" value="DNA_methylase_N6_adenine_CS"/>
</dbReference>
<keyword evidence="1" id="KW-0175">Coiled coil</keyword>
<dbReference type="AlphaFoldDB" id="A0BWR4"/>
<dbReference type="Proteomes" id="UP000000600">
    <property type="component" value="Unassembled WGS sequence"/>
</dbReference>
<name>A0BWR4_PARTE</name>
<organism evidence="3 4">
    <name type="scientific">Paramecium tetraurelia</name>
    <dbReference type="NCBI Taxonomy" id="5888"/>
    <lineage>
        <taxon>Eukaryota</taxon>
        <taxon>Sar</taxon>
        <taxon>Alveolata</taxon>
        <taxon>Ciliophora</taxon>
        <taxon>Intramacronucleata</taxon>
        <taxon>Oligohymenophorea</taxon>
        <taxon>Peniculida</taxon>
        <taxon>Parameciidae</taxon>
        <taxon>Paramecium</taxon>
    </lineage>
</organism>
<evidence type="ECO:0000256" key="1">
    <source>
        <dbReference type="SAM" id="Coils"/>
    </source>
</evidence>
<dbReference type="HOGENOM" id="CLU_461149_0_0_1"/>
<dbReference type="OrthoDB" id="296065at2759"/>
<keyword evidence="4" id="KW-1185">Reference proteome</keyword>
<dbReference type="SUPFAM" id="SSF53335">
    <property type="entry name" value="S-adenosyl-L-methionine-dependent methyltransferases"/>
    <property type="match status" value="1"/>
</dbReference>
<dbReference type="KEGG" id="ptm:GSPATT00032833001"/>
<dbReference type="OMA" id="QCYLLIA"/>
<dbReference type="GeneID" id="5016163"/>
<dbReference type="GO" id="GO:0003676">
    <property type="term" value="F:nucleic acid binding"/>
    <property type="evidence" value="ECO:0007669"/>
    <property type="project" value="InterPro"/>
</dbReference>
<dbReference type="InterPro" id="IPR029063">
    <property type="entry name" value="SAM-dependent_MTases_sf"/>
</dbReference>
<dbReference type="eggNOG" id="ENOG502TMNK">
    <property type="taxonomic scope" value="Eukaryota"/>
</dbReference>
<dbReference type="GO" id="GO:0030488">
    <property type="term" value="P:tRNA methylation"/>
    <property type="evidence" value="ECO:0000318"/>
    <property type="project" value="GO_Central"/>
</dbReference>
<dbReference type="Gene3D" id="3.30.2130.30">
    <property type="match status" value="1"/>
</dbReference>
<dbReference type="Pfam" id="PF01170">
    <property type="entry name" value="UPF0020"/>
    <property type="match status" value="1"/>
</dbReference>
<dbReference type="InterPro" id="IPR000241">
    <property type="entry name" value="RlmKL-like_Mtase"/>
</dbReference>
<dbReference type="RefSeq" id="XP_001430379.1">
    <property type="nucleotide sequence ID" value="XM_001430342.1"/>
</dbReference>
<dbReference type="InParanoid" id="A0BWR4"/>
<dbReference type="Gene3D" id="3.40.50.150">
    <property type="entry name" value="Vaccinia Virus protein VP39"/>
    <property type="match status" value="1"/>
</dbReference>
<gene>
    <name evidence="3" type="ORF">GSPATT00032833001</name>
</gene>
<dbReference type="EMBL" id="CT868022">
    <property type="protein sequence ID" value="CAK62981.1"/>
    <property type="molecule type" value="Genomic_DNA"/>
</dbReference>
<feature type="domain" description="Ribosomal RNA large subunit methyltransferase K/L-like methyltransferase" evidence="2">
    <location>
        <begin position="190"/>
        <end position="350"/>
    </location>
</feature>
<reference evidence="3 4" key="1">
    <citation type="journal article" date="2006" name="Nature">
        <title>Global trends of whole-genome duplications revealed by the ciliate Paramecium tetraurelia.</title>
        <authorList>
            <consortium name="Genoscope"/>
            <person name="Aury J.-M."/>
            <person name="Jaillon O."/>
            <person name="Duret L."/>
            <person name="Noel B."/>
            <person name="Jubin C."/>
            <person name="Porcel B.M."/>
            <person name="Segurens B."/>
            <person name="Daubin V."/>
            <person name="Anthouard V."/>
            <person name="Aiach N."/>
            <person name="Arnaiz O."/>
            <person name="Billaut A."/>
            <person name="Beisson J."/>
            <person name="Blanc I."/>
            <person name="Bouhouche K."/>
            <person name="Camara F."/>
            <person name="Duharcourt S."/>
            <person name="Guigo R."/>
            <person name="Gogendeau D."/>
            <person name="Katinka M."/>
            <person name="Keller A.-M."/>
            <person name="Kissmehl R."/>
            <person name="Klotz C."/>
            <person name="Koll F."/>
            <person name="Le Moue A."/>
            <person name="Lepere C."/>
            <person name="Malinsky S."/>
            <person name="Nowacki M."/>
            <person name="Nowak J.K."/>
            <person name="Plattner H."/>
            <person name="Poulain J."/>
            <person name="Ruiz F."/>
            <person name="Serrano V."/>
            <person name="Zagulski M."/>
            <person name="Dessen P."/>
            <person name="Betermier M."/>
            <person name="Weissenbach J."/>
            <person name="Scarpelli C."/>
            <person name="Schachter V."/>
            <person name="Sperling L."/>
            <person name="Meyer E."/>
            <person name="Cohen J."/>
            <person name="Wincker P."/>
        </authorList>
    </citation>
    <scope>NUCLEOTIDE SEQUENCE [LARGE SCALE GENOMIC DNA]</scope>
    <source>
        <strain evidence="3 4">Stock d4-2</strain>
    </source>
</reference>
<dbReference type="PROSITE" id="PS00092">
    <property type="entry name" value="N6_MTASE"/>
    <property type="match status" value="1"/>
</dbReference>
<evidence type="ECO:0000313" key="4">
    <source>
        <dbReference type="Proteomes" id="UP000000600"/>
    </source>
</evidence>
<evidence type="ECO:0000259" key="2">
    <source>
        <dbReference type="Pfam" id="PF01170"/>
    </source>
</evidence>
<protein>
    <recommendedName>
        <fullName evidence="2">Ribosomal RNA large subunit methyltransferase K/L-like methyltransferase domain-containing protein</fullName>
    </recommendedName>
</protein>
<feature type="coiled-coil region" evidence="1">
    <location>
        <begin position="511"/>
        <end position="545"/>
    </location>
</feature>
<sequence>MSIYKFLAWTSPGLQNILIEQLAQFNISAKRSRLPIYPSSAVFFETSMDNLNNILYKPTCITYLNIRINKPIQARNVREFMRNMQKVQVHPYIPMNAHLEIRLSIKRCLRNHSDNWRDVIKNYLLNNNKTRKLLTERKQLLLGKEEQPQDYISETYSPKIPLLINTYLYQNYLTMYVQLHLESLHKFGFKKYIGKATLSENIADALLHYCDMRKGVTVWDPFCGTGTIILTMLIRKFNKSIRKGMFLPLYQMPIFKDTFVDNELNELDINILANDINEQQLRIFYKNLDWFSNLKRIIRQQSPQLRSKSYENLSIAQLDFVSMHKEFIKGKLQKDDLIVITNPPWGRTVNLDKFNKMIKFLETNCNQCYLLIASDQFQFFDKRKWELLAEPLVGGQWTKIIRFDRNREIPLITSSEIVPKENNQIISQSTTTDVIAKDLSYQRDIEEYENKKIVDLSKHLGALSKKLNNQDYLKHLNKETRTVAEKHAVFLKKLNIGTKTKVRSIMLRRANDLYKTKIRNLNLQINKIREQIKKEKIELKKQEVKDKVILDKYSLKQEDLEKIQKVLDEKAKKKSLKLLKQEKKRSQTIPRW</sequence>
<evidence type="ECO:0000313" key="3">
    <source>
        <dbReference type="EMBL" id="CAK62981.1"/>
    </source>
</evidence>
<accession>A0BWR4</accession>